<sequence>MHGSGQDVLFTFPLYSRYLGSGEIYISSCKQNFQGSHVSSVHFAPLLQSPQDCRRRSRKCCTPFNPLPLTWCSQVQVGHSSRGFIPSQALWLGSVTLSLEIGARAVIEDNAADPPRPPNGGTWRLSLGSALHRPRRSGGGLCPV</sequence>
<evidence type="ECO:0000313" key="2">
    <source>
        <dbReference type="EMBL" id="CAD9019557.1"/>
    </source>
</evidence>
<dbReference type="AlphaFoldDB" id="A0A7S1NH59"/>
<gene>
    <name evidence="2" type="ORF">EGYM00392_LOCUS30671</name>
</gene>
<organism evidence="2">
    <name type="scientific">Eutreptiella gymnastica</name>
    <dbReference type="NCBI Taxonomy" id="73025"/>
    <lineage>
        <taxon>Eukaryota</taxon>
        <taxon>Discoba</taxon>
        <taxon>Euglenozoa</taxon>
        <taxon>Euglenida</taxon>
        <taxon>Spirocuta</taxon>
        <taxon>Euglenophyceae</taxon>
        <taxon>Eutreptiales</taxon>
        <taxon>Eutreptiaceae</taxon>
        <taxon>Eutreptiella</taxon>
    </lineage>
</organism>
<name>A0A7S1NH59_9EUGL</name>
<dbReference type="EMBL" id="HBGA01082289">
    <property type="protein sequence ID" value="CAD9019557.1"/>
    <property type="molecule type" value="Transcribed_RNA"/>
</dbReference>
<reference evidence="2" key="1">
    <citation type="submission" date="2021-01" db="EMBL/GenBank/DDBJ databases">
        <authorList>
            <person name="Corre E."/>
            <person name="Pelletier E."/>
            <person name="Niang G."/>
            <person name="Scheremetjew M."/>
            <person name="Finn R."/>
            <person name="Kale V."/>
            <person name="Holt S."/>
            <person name="Cochrane G."/>
            <person name="Meng A."/>
            <person name="Brown T."/>
            <person name="Cohen L."/>
        </authorList>
    </citation>
    <scope>NUCLEOTIDE SEQUENCE</scope>
    <source>
        <strain evidence="2">NIES-381</strain>
    </source>
</reference>
<protein>
    <submittedName>
        <fullName evidence="2">Uncharacterized protein</fullName>
    </submittedName>
</protein>
<proteinExistence type="predicted"/>
<evidence type="ECO:0000256" key="1">
    <source>
        <dbReference type="SAM" id="MobiDB-lite"/>
    </source>
</evidence>
<accession>A0A7S1NH59</accession>
<feature type="region of interest" description="Disordered" evidence="1">
    <location>
        <begin position="110"/>
        <end position="144"/>
    </location>
</feature>